<evidence type="ECO:0000313" key="2">
    <source>
        <dbReference type="Proteomes" id="UP000246410"/>
    </source>
</evidence>
<dbReference type="Proteomes" id="UP000246410">
    <property type="component" value="Unassembled WGS sequence"/>
</dbReference>
<keyword evidence="2" id="KW-1185">Reference proteome</keyword>
<sequence>MRTVTRTRVGFAVALVLGLVIGAFLSVVLRSTDVFDPPRRTTTARDVEHAEQVLFASDRGFPSVRTVLRSRADVTQFAGRFFDEDTADDITETLAARDFAAEALIAFAWGAGCAPGDGAKLTTTGNADYSVRLTGADHPPEECAAPWEILAVFALPKAEVPPETRLGGMRPDPPGPAGLAHFAAVSDQPARGMEVSQPDQLAAFLTGFEPVAADRVRSAVRDRATADRAFAFVLLGCHNDGAYLVLSPARMEPVLTATEPVVCVKPDHYVAVFTVPAESVPAGATIG</sequence>
<dbReference type="RefSeq" id="WP_146229402.1">
    <property type="nucleotide sequence ID" value="NZ_QGTL01000009.1"/>
</dbReference>
<reference evidence="1 2" key="1">
    <citation type="submission" date="2018-05" db="EMBL/GenBank/DDBJ databases">
        <title>Genomic Encyclopedia of Type Strains, Phase IV (KMG-IV): sequencing the most valuable type-strain genomes for metagenomic binning, comparative biology and taxonomic classification.</title>
        <authorList>
            <person name="Goeker M."/>
        </authorList>
    </citation>
    <scope>NUCLEOTIDE SEQUENCE [LARGE SCALE GENOMIC DNA]</scope>
    <source>
        <strain evidence="1 2">DSM 44717</strain>
    </source>
</reference>
<evidence type="ECO:0000313" key="1">
    <source>
        <dbReference type="EMBL" id="PWV72099.1"/>
    </source>
</evidence>
<name>A0A317NAF2_9NOCA</name>
<organism evidence="1 2">
    <name type="scientific">Nocardia neocaledoniensis</name>
    <dbReference type="NCBI Taxonomy" id="236511"/>
    <lineage>
        <taxon>Bacteria</taxon>
        <taxon>Bacillati</taxon>
        <taxon>Actinomycetota</taxon>
        <taxon>Actinomycetes</taxon>
        <taxon>Mycobacteriales</taxon>
        <taxon>Nocardiaceae</taxon>
        <taxon>Nocardia</taxon>
    </lineage>
</organism>
<protein>
    <submittedName>
        <fullName evidence="1">Uncharacterized protein</fullName>
    </submittedName>
</protein>
<dbReference type="EMBL" id="QGTL01000009">
    <property type="protein sequence ID" value="PWV72099.1"/>
    <property type="molecule type" value="Genomic_DNA"/>
</dbReference>
<accession>A0A317NAF2</accession>
<comment type="caution">
    <text evidence="1">The sequence shown here is derived from an EMBL/GenBank/DDBJ whole genome shotgun (WGS) entry which is preliminary data.</text>
</comment>
<gene>
    <name evidence="1" type="ORF">DFR69_10914</name>
</gene>
<proteinExistence type="predicted"/>
<dbReference type="AlphaFoldDB" id="A0A317NAF2"/>